<reference evidence="2" key="1">
    <citation type="journal article" date="2015" name="MBio">
        <title>Genome-Resolved Metagenomic Analysis Reveals Roles for Candidate Phyla and Other Microbial Community Members in Biogeochemical Transformations in Oil Reservoirs.</title>
        <authorList>
            <person name="Hu P."/>
            <person name="Tom L."/>
            <person name="Singh A."/>
            <person name="Thomas B.C."/>
            <person name="Baker B.J."/>
            <person name="Piceno Y.M."/>
            <person name="Andersen G.L."/>
            <person name="Banfield J.F."/>
        </authorList>
    </citation>
    <scope>NUCLEOTIDE SEQUENCE [LARGE SCALE GENOMIC DNA]</scope>
</reference>
<comment type="caution">
    <text evidence="1">The sequence shown here is derived from an EMBL/GenBank/DDBJ whole genome shotgun (WGS) entry which is preliminary data.</text>
</comment>
<organism evidence="1 2">
    <name type="scientific">candidate division WS6 bacterium 36_33</name>
    <dbReference type="NCBI Taxonomy" id="1641388"/>
    <lineage>
        <taxon>Bacteria</taxon>
        <taxon>Candidatus Dojkabacteria</taxon>
    </lineage>
</organism>
<dbReference type="EMBL" id="LGGI01000011">
    <property type="protein sequence ID" value="KUK67428.1"/>
    <property type="molecule type" value="Genomic_DNA"/>
</dbReference>
<proteinExistence type="predicted"/>
<evidence type="ECO:0000313" key="1">
    <source>
        <dbReference type="EMBL" id="KUK67428.1"/>
    </source>
</evidence>
<evidence type="ECO:0000313" key="2">
    <source>
        <dbReference type="Proteomes" id="UP000053469"/>
    </source>
</evidence>
<accession>A0A101GZ96</accession>
<gene>
    <name evidence="1" type="ORF">XD87_0132</name>
</gene>
<dbReference type="AlphaFoldDB" id="A0A101GZ96"/>
<name>A0A101GZ96_9BACT</name>
<protein>
    <submittedName>
        <fullName evidence="1">Uncharacterized protein</fullName>
    </submittedName>
</protein>
<dbReference type="Proteomes" id="UP000053469">
    <property type="component" value="Unassembled WGS sequence"/>
</dbReference>
<sequence length="140" mass="16624">MFAVIRMFGYLLTINEVKTQVFIEYLTNGGAFVGNKIKEVESREHPTPEDFPSWTYAYSFFERDYVEIEEQRVHLGKRKNVSKLYYPQGRLVTIEELKKEFPDKAEQLIRNMKSAKADKVIYCRERNFLLYDPENDVILP</sequence>